<feature type="domain" description="Methionyl/Leucyl tRNA synthetase" evidence="9">
    <location>
        <begin position="141"/>
        <end position="199"/>
    </location>
</feature>
<dbReference type="EMBL" id="CAJPDT010000128">
    <property type="protein sequence ID" value="CAF9940192.1"/>
    <property type="molecule type" value="Genomic_DNA"/>
</dbReference>
<dbReference type="OrthoDB" id="10249672at2759"/>
<reference evidence="10" key="1">
    <citation type="submission" date="2021-03" db="EMBL/GenBank/DDBJ databases">
        <authorList>
            <person name="Tagirdzhanova G."/>
        </authorList>
    </citation>
    <scope>NUCLEOTIDE SEQUENCE</scope>
</reference>
<comment type="caution">
    <text evidence="10">The sequence shown here is derived from an EMBL/GenBank/DDBJ whole genome shotgun (WGS) entry which is preliminary data.</text>
</comment>
<name>A0A8H3J3R9_9LECA</name>
<sequence>MIDGDFKGRPVQDAKEFVKQFSIDQGDAFIYAEPDGLVVTENGGDPEGLVSKLRWDEKFLVESLSDSTIYPSYYNIAHYLHKDLFGRERGLGDIKSEQMTDDVWDYVFTRGNDVKGDISQETLQSMRKKFQYWYPLDLRVSDVRPNGHLLLTGEKISKSTDNFLTLNETIDKFGADAIRSTIANVGDGLEDANFEESGATSNILKPFELGKWCEEMVHDANIACSVDQYIKMREKYRVKNTDAVQRVGEKSLWDQVFQIELNGLVFVQERAQVLLVRFTGARDVYREAAKAAGVGMQHDLMRRYIELQTLLLTPVAPYWAEFVWLEVLSKPDTIQHALLPQIPITNLGLAAAQAYIRSTTSNITSAEGSQLERLAKGKAVSYAPKQPKKLTIFCAEAFPAWQNRYTTLVRDAFEKMGVVDIKPIISGIKKDDMKKAMPFVQGLKRRLNEGESSTDVFERKLPFLELVVLKEMVPGLKGTVQKCQAVEIVAIEKGGKSGSG</sequence>
<dbReference type="PANTHER" id="PTHR45794">
    <property type="entry name" value="LEUCYL-TRNA SYNTHETASE"/>
    <property type="match status" value="1"/>
</dbReference>
<accession>A0A8H3J3R9</accession>
<dbReference type="SUPFAM" id="SSF47323">
    <property type="entry name" value="Anticodon-binding domain of a subclass of class I aminoacyl-tRNA synthetases"/>
    <property type="match status" value="1"/>
</dbReference>
<dbReference type="AlphaFoldDB" id="A0A8H3J3R9"/>
<dbReference type="GO" id="GO:0005524">
    <property type="term" value="F:ATP binding"/>
    <property type="evidence" value="ECO:0007669"/>
    <property type="project" value="UniProtKB-KW"/>
</dbReference>
<evidence type="ECO:0000313" key="11">
    <source>
        <dbReference type="Proteomes" id="UP000664534"/>
    </source>
</evidence>
<dbReference type="Proteomes" id="UP000664534">
    <property type="component" value="Unassembled WGS sequence"/>
</dbReference>
<keyword evidence="11" id="KW-1185">Reference proteome</keyword>
<dbReference type="GO" id="GO:0006429">
    <property type="term" value="P:leucyl-tRNA aminoacylation"/>
    <property type="evidence" value="ECO:0007669"/>
    <property type="project" value="InterPro"/>
</dbReference>
<comment type="similarity">
    <text evidence="1 8">Belongs to the class-I aminoacyl-tRNA synthetase family.</text>
</comment>
<keyword evidence="4 8" id="KW-0067">ATP-binding</keyword>
<keyword evidence="2 8" id="KW-0436">Ligase</keyword>
<evidence type="ECO:0000313" key="10">
    <source>
        <dbReference type="EMBL" id="CAF9940192.1"/>
    </source>
</evidence>
<dbReference type="Pfam" id="PF09334">
    <property type="entry name" value="tRNA-synt_1g"/>
    <property type="match status" value="1"/>
</dbReference>
<evidence type="ECO:0000256" key="2">
    <source>
        <dbReference type="ARBA" id="ARBA00022598"/>
    </source>
</evidence>
<dbReference type="GO" id="GO:0004823">
    <property type="term" value="F:leucine-tRNA ligase activity"/>
    <property type="evidence" value="ECO:0007669"/>
    <property type="project" value="UniProtKB-EC"/>
</dbReference>
<evidence type="ECO:0000256" key="4">
    <source>
        <dbReference type="ARBA" id="ARBA00022840"/>
    </source>
</evidence>
<evidence type="ECO:0000256" key="3">
    <source>
        <dbReference type="ARBA" id="ARBA00022741"/>
    </source>
</evidence>
<keyword evidence="5 8" id="KW-0648">Protein biosynthesis</keyword>
<organism evidence="10 11">
    <name type="scientific">Imshaugia aleurites</name>
    <dbReference type="NCBI Taxonomy" id="172621"/>
    <lineage>
        <taxon>Eukaryota</taxon>
        <taxon>Fungi</taxon>
        <taxon>Dikarya</taxon>
        <taxon>Ascomycota</taxon>
        <taxon>Pezizomycotina</taxon>
        <taxon>Lecanoromycetes</taxon>
        <taxon>OSLEUM clade</taxon>
        <taxon>Lecanoromycetidae</taxon>
        <taxon>Lecanorales</taxon>
        <taxon>Lecanorineae</taxon>
        <taxon>Parmeliaceae</taxon>
        <taxon>Imshaugia</taxon>
    </lineage>
</organism>
<proteinExistence type="inferred from homology"/>
<dbReference type="InterPro" id="IPR014729">
    <property type="entry name" value="Rossmann-like_a/b/a_fold"/>
</dbReference>
<gene>
    <name evidence="10" type="primary">CDC60_1</name>
    <name evidence="10" type="ORF">IMSHALPRED_001783</name>
</gene>
<evidence type="ECO:0000256" key="5">
    <source>
        <dbReference type="ARBA" id="ARBA00022917"/>
    </source>
</evidence>
<protein>
    <submittedName>
        <fullName evidence="10">Cytosolic leucyl tRNA synthetase</fullName>
    </submittedName>
</protein>
<comment type="catalytic activity">
    <reaction evidence="7">
        <text>tRNA(Leu) + L-leucine + ATP = L-leucyl-tRNA(Leu) + AMP + diphosphate</text>
        <dbReference type="Rhea" id="RHEA:11688"/>
        <dbReference type="Rhea" id="RHEA-COMP:9613"/>
        <dbReference type="Rhea" id="RHEA-COMP:9622"/>
        <dbReference type="ChEBI" id="CHEBI:30616"/>
        <dbReference type="ChEBI" id="CHEBI:33019"/>
        <dbReference type="ChEBI" id="CHEBI:57427"/>
        <dbReference type="ChEBI" id="CHEBI:78442"/>
        <dbReference type="ChEBI" id="CHEBI:78494"/>
        <dbReference type="ChEBI" id="CHEBI:456215"/>
        <dbReference type="EC" id="6.1.1.4"/>
    </reaction>
</comment>
<dbReference type="InterPro" id="IPR004493">
    <property type="entry name" value="Leu-tRNA-synth_Ia_arc/euk"/>
</dbReference>
<dbReference type="InterPro" id="IPR015413">
    <property type="entry name" value="Methionyl/Leucyl_tRNA_Synth"/>
</dbReference>
<evidence type="ECO:0000259" key="9">
    <source>
        <dbReference type="Pfam" id="PF09334"/>
    </source>
</evidence>
<evidence type="ECO:0000256" key="8">
    <source>
        <dbReference type="RuleBase" id="RU363039"/>
    </source>
</evidence>
<evidence type="ECO:0000256" key="6">
    <source>
        <dbReference type="ARBA" id="ARBA00023146"/>
    </source>
</evidence>
<dbReference type="PANTHER" id="PTHR45794:SF1">
    <property type="entry name" value="LEUCINE--TRNA LIGASE, CYTOPLASMIC"/>
    <property type="match status" value="1"/>
</dbReference>
<keyword evidence="3 8" id="KW-0547">Nucleotide-binding</keyword>
<dbReference type="Gene3D" id="3.40.50.620">
    <property type="entry name" value="HUPs"/>
    <property type="match status" value="2"/>
</dbReference>
<dbReference type="InterPro" id="IPR009080">
    <property type="entry name" value="tRNAsynth_Ia_anticodon-bd"/>
</dbReference>
<evidence type="ECO:0000256" key="1">
    <source>
        <dbReference type="ARBA" id="ARBA00005594"/>
    </source>
</evidence>
<dbReference type="SUPFAM" id="SSF52374">
    <property type="entry name" value="Nucleotidylyl transferase"/>
    <property type="match status" value="1"/>
</dbReference>
<evidence type="ECO:0000256" key="7">
    <source>
        <dbReference type="ARBA" id="ARBA00047469"/>
    </source>
</evidence>
<keyword evidence="6 8" id="KW-0030">Aminoacyl-tRNA synthetase</keyword>